<keyword evidence="2" id="KW-1185">Reference proteome</keyword>
<comment type="caution">
    <text evidence="1">The sequence shown here is derived from an EMBL/GenBank/DDBJ whole genome shotgun (WGS) entry which is preliminary data.</text>
</comment>
<sequence>MTLSLPISNPAQYERTAGSDTWFHVLGLRGQFWGEATIRGIMTERPFKSESRLVDATIPFVPPRVGGN</sequence>
<reference evidence="1 2" key="1">
    <citation type="journal article" date="2022" name="Nat. Ecol. Evol.">
        <title>A masculinizing supergene underlies an exaggerated male reproductive morph in a spider.</title>
        <authorList>
            <person name="Hendrickx F."/>
            <person name="De Corte Z."/>
            <person name="Sonet G."/>
            <person name="Van Belleghem S.M."/>
            <person name="Kostlbacher S."/>
            <person name="Vangestel C."/>
        </authorList>
    </citation>
    <scope>NUCLEOTIDE SEQUENCE [LARGE SCALE GENOMIC DNA]</scope>
    <source>
        <strain evidence="1">W744_W776</strain>
    </source>
</reference>
<accession>A0AAV6TGV6</accession>
<dbReference type="AlphaFoldDB" id="A0AAV6TGV6"/>
<dbReference type="Proteomes" id="UP000827092">
    <property type="component" value="Unassembled WGS sequence"/>
</dbReference>
<proteinExistence type="predicted"/>
<feature type="non-terminal residue" evidence="1">
    <location>
        <position position="68"/>
    </location>
</feature>
<organism evidence="1 2">
    <name type="scientific">Oedothorax gibbosus</name>
    <dbReference type="NCBI Taxonomy" id="931172"/>
    <lineage>
        <taxon>Eukaryota</taxon>
        <taxon>Metazoa</taxon>
        <taxon>Ecdysozoa</taxon>
        <taxon>Arthropoda</taxon>
        <taxon>Chelicerata</taxon>
        <taxon>Arachnida</taxon>
        <taxon>Araneae</taxon>
        <taxon>Araneomorphae</taxon>
        <taxon>Entelegynae</taxon>
        <taxon>Araneoidea</taxon>
        <taxon>Linyphiidae</taxon>
        <taxon>Erigoninae</taxon>
        <taxon>Oedothorax</taxon>
    </lineage>
</organism>
<evidence type="ECO:0000313" key="1">
    <source>
        <dbReference type="EMBL" id="KAG8170811.1"/>
    </source>
</evidence>
<dbReference type="EMBL" id="JAFNEN010004845">
    <property type="protein sequence ID" value="KAG8170811.1"/>
    <property type="molecule type" value="Genomic_DNA"/>
</dbReference>
<name>A0AAV6TGV6_9ARAC</name>
<protein>
    <submittedName>
        <fullName evidence="1">Uncharacterized protein</fullName>
    </submittedName>
</protein>
<gene>
    <name evidence="1" type="ORF">JTE90_010757</name>
</gene>
<evidence type="ECO:0000313" key="2">
    <source>
        <dbReference type="Proteomes" id="UP000827092"/>
    </source>
</evidence>